<evidence type="ECO:0000256" key="1">
    <source>
        <dbReference type="SAM" id="MobiDB-lite"/>
    </source>
</evidence>
<protein>
    <submittedName>
        <fullName evidence="2">Uncharacterized protein</fullName>
    </submittedName>
</protein>
<evidence type="ECO:0000313" key="3">
    <source>
        <dbReference type="Proteomes" id="UP001304683"/>
    </source>
</evidence>
<proteinExistence type="predicted"/>
<gene>
    <name evidence="2" type="ORF">Q5761_02620</name>
</gene>
<dbReference type="Proteomes" id="UP001304683">
    <property type="component" value="Chromosome"/>
</dbReference>
<accession>A0ABZ0QSH8</accession>
<keyword evidence="3" id="KW-1185">Reference proteome</keyword>
<sequence length="77" mass="8395">MADERGKAHEAPRGAGEDESLGGQAGAAAWDAVQAQLHEMVDLARDLERHLEGLHGARAHRLRRLAEEVVERLRPGP</sequence>
<name>A0ABZ0QSH8_9FIRM</name>
<dbReference type="EMBL" id="CP132508">
    <property type="protein sequence ID" value="WPD19582.1"/>
    <property type="molecule type" value="Genomic_DNA"/>
</dbReference>
<reference evidence="2 3" key="1">
    <citation type="submission" date="2023-08" db="EMBL/GenBank/DDBJ databases">
        <title>Genome sequence of Thermaerobacter compostii strain Ins1, a spore-forming filamentous bacterium isolated from a deep geothermal reservoir.</title>
        <authorList>
            <person name="Bregnard D."/>
            <person name="Gonzalez D."/>
            <person name="Junier P."/>
        </authorList>
    </citation>
    <scope>NUCLEOTIDE SEQUENCE [LARGE SCALE GENOMIC DNA]</scope>
    <source>
        <strain evidence="2 3">Ins1</strain>
    </source>
</reference>
<feature type="region of interest" description="Disordered" evidence="1">
    <location>
        <begin position="1"/>
        <end position="27"/>
    </location>
</feature>
<dbReference type="RefSeq" id="WP_318751089.1">
    <property type="nucleotide sequence ID" value="NZ_CP132508.1"/>
</dbReference>
<evidence type="ECO:0000313" key="2">
    <source>
        <dbReference type="EMBL" id="WPD19582.1"/>
    </source>
</evidence>
<organism evidence="2 3">
    <name type="scientific">Thermaerobacter composti</name>
    <dbReference type="NCBI Taxonomy" id="554949"/>
    <lineage>
        <taxon>Bacteria</taxon>
        <taxon>Bacillati</taxon>
        <taxon>Bacillota</taxon>
        <taxon>Clostridia</taxon>
        <taxon>Eubacteriales</taxon>
        <taxon>Clostridiales Family XVII. Incertae Sedis</taxon>
        <taxon>Thermaerobacter</taxon>
    </lineage>
</organism>
<feature type="compositionally biased region" description="Basic and acidic residues" evidence="1">
    <location>
        <begin position="1"/>
        <end position="16"/>
    </location>
</feature>